<keyword evidence="13" id="KW-0998">Cell outer membrane</keyword>
<evidence type="ECO:0000256" key="10">
    <source>
        <dbReference type="ARBA" id="ARBA00023114"/>
    </source>
</evidence>
<dbReference type="GO" id="GO:0006811">
    <property type="term" value="P:monoatomic ion transport"/>
    <property type="evidence" value="ECO:0007669"/>
    <property type="project" value="UniProtKB-KW"/>
</dbReference>
<evidence type="ECO:0000313" key="20">
    <source>
        <dbReference type="Proteomes" id="UP000315349"/>
    </source>
</evidence>
<evidence type="ECO:0000256" key="1">
    <source>
        <dbReference type="ARBA" id="ARBA00004571"/>
    </source>
</evidence>
<dbReference type="PANTHER" id="PTHR33619:SF3">
    <property type="entry name" value="POLYSACCHARIDE EXPORT PROTEIN GFCE-RELATED"/>
    <property type="match status" value="1"/>
</dbReference>
<dbReference type="Gene3D" id="3.10.560.10">
    <property type="entry name" value="Outer membrane lipoprotein wza domain like"/>
    <property type="match status" value="2"/>
</dbReference>
<name>A0A518GJM3_9PLAN</name>
<dbReference type="Proteomes" id="UP000315349">
    <property type="component" value="Chromosome"/>
</dbReference>
<keyword evidence="10" id="KW-0626">Porin</keyword>
<dbReference type="InterPro" id="IPR019554">
    <property type="entry name" value="Soluble_ligand-bd"/>
</dbReference>
<dbReference type="RefSeq" id="WP_145295699.1">
    <property type="nucleotide sequence ID" value="NZ_CP036299.1"/>
</dbReference>
<dbReference type="Pfam" id="PF02563">
    <property type="entry name" value="Poly_export"/>
    <property type="match status" value="1"/>
</dbReference>
<keyword evidence="11" id="KW-0472">Membrane</keyword>
<keyword evidence="4" id="KW-1134">Transmembrane beta strand</keyword>
<keyword evidence="3" id="KW-0813">Transport</keyword>
<comment type="subcellular location">
    <subcellularLocation>
        <location evidence="1">Cell outer membrane</location>
        <topology evidence="1">Multi-pass membrane protein</topology>
    </subcellularLocation>
</comment>
<evidence type="ECO:0000313" key="19">
    <source>
        <dbReference type="EMBL" id="QDV28792.1"/>
    </source>
</evidence>
<dbReference type="GO" id="GO:0015159">
    <property type="term" value="F:polysaccharide transmembrane transporter activity"/>
    <property type="evidence" value="ECO:0007669"/>
    <property type="project" value="InterPro"/>
</dbReference>
<dbReference type="InterPro" id="IPR049712">
    <property type="entry name" value="Poly_export"/>
</dbReference>
<dbReference type="PANTHER" id="PTHR33619">
    <property type="entry name" value="POLYSACCHARIDE EXPORT PROTEIN GFCE-RELATED"/>
    <property type="match status" value="1"/>
</dbReference>
<feature type="region of interest" description="Disordered" evidence="15">
    <location>
        <begin position="213"/>
        <end position="245"/>
    </location>
</feature>
<keyword evidence="20" id="KW-1185">Reference proteome</keyword>
<organism evidence="19 20">
    <name type="scientific">Planctopirus ephydatiae</name>
    <dbReference type="NCBI Taxonomy" id="2528019"/>
    <lineage>
        <taxon>Bacteria</taxon>
        <taxon>Pseudomonadati</taxon>
        <taxon>Planctomycetota</taxon>
        <taxon>Planctomycetia</taxon>
        <taxon>Planctomycetales</taxon>
        <taxon>Planctomycetaceae</taxon>
        <taxon>Planctopirus</taxon>
    </lineage>
</organism>
<gene>
    <name evidence="19" type="ORF">Spb1_06570</name>
</gene>
<evidence type="ECO:0000256" key="9">
    <source>
        <dbReference type="ARBA" id="ARBA00023065"/>
    </source>
</evidence>
<evidence type="ECO:0000256" key="4">
    <source>
        <dbReference type="ARBA" id="ARBA00022452"/>
    </source>
</evidence>
<dbReference type="AlphaFoldDB" id="A0A518GJM3"/>
<feature type="domain" description="Polysaccharide export protein N-terminal" evidence="16">
    <location>
        <begin position="86"/>
        <end position="164"/>
    </location>
</feature>
<evidence type="ECO:0000256" key="8">
    <source>
        <dbReference type="ARBA" id="ARBA00023047"/>
    </source>
</evidence>
<dbReference type="Pfam" id="PF10531">
    <property type="entry name" value="SLBB"/>
    <property type="match status" value="1"/>
</dbReference>
<feature type="domain" description="Soluble ligand binding" evidence="17">
    <location>
        <begin position="172"/>
        <end position="206"/>
    </location>
</feature>
<reference evidence="19 20" key="1">
    <citation type="submission" date="2019-02" db="EMBL/GenBank/DDBJ databases">
        <title>Deep-cultivation of Planctomycetes and their phenomic and genomic characterization uncovers novel biology.</title>
        <authorList>
            <person name="Wiegand S."/>
            <person name="Jogler M."/>
            <person name="Boedeker C."/>
            <person name="Pinto D."/>
            <person name="Vollmers J."/>
            <person name="Rivas-Marin E."/>
            <person name="Kohn T."/>
            <person name="Peeters S.H."/>
            <person name="Heuer A."/>
            <person name="Rast P."/>
            <person name="Oberbeckmann S."/>
            <person name="Bunk B."/>
            <person name="Jeske O."/>
            <person name="Meyerdierks A."/>
            <person name="Storesund J.E."/>
            <person name="Kallscheuer N."/>
            <person name="Luecker S."/>
            <person name="Lage O.M."/>
            <person name="Pohl T."/>
            <person name="Merkel B.J."/>
            <person name="Hornburger P."/>
            <person name="Mueller R.-W."/>
            <person name="Bruemmer F."/>
            <person name="Labrenz M."/>
            <person name="Spormann A.M."/>
            <person name="Op den Camp H."/>
            <person name="Overmann J."/>
            <person name="Amann R."/>
            <person name="Jetten M.S.M."/>
            <person name="Mascher T."/>
            <person name="Medema M.H."/>
            <person name="Devos D.P."/>
            <person name="Kaster A.-K."/>
            <person name="Ovreas L."/>
            <person name="Rohde M."/>
            <person name="Galperin M.Y."/>
            <person name="Jogler C."/>
        </authorList>
    </citation>
    <scope>NUCLEOTIDE SEQUENCE [LARGE SCALE GENOMIC DNA]</scope>
    <source>
        <strain evidence="19 20">Spb1</strain>
    </source>
</reference>
<evidence type="ECO:0000259" key="18">
    <source>
        <dbReference type="Pfam" id="PF22461"/>
    </source>
</evidence>
<keyword evidence="7" id="KW-0732">Signal</keyword>
<evidence type="ECO:0000259" key="16">
    <source>
        <dbReference type="Pfam" id="PF02563"/>
    </source>
</evidence>
<keyword evidence="6" id="KW-0812">Transmembrane</keyword>
<comment type="similarity">
    <text evidence="2">Belongs to the BexD/CtrA/VexA family.</text>
</comment>
<evidence type="ECO:0000256" key="3">
    <source>
        <dbReference type="ARBA" id="ARBA00022448"/>
    </source>
</evidence>
<evidence type="ECO:0000256" key="12">
    <source>
        <dbReference type="ARBA" id="ARBA00023139"/>
    </source>
</evidence>
<keyword evidence="14" id="KW-0449">Lipoprotein</keyword>
<evidence type="ECO:0000256" key="2">
    <source>
        <dbReference type="ARBA" id="ARBA00009450"/>
    </source>
</evidence>
<feature type="domain" description="SLBB" evidence="18">
    <location>
        <begin position="289"/>
        <end position="369"/>
    </location>
</feature>
<dbReference type="OrthoDB" id="240931at2"/>
<evidence type="ECO:0000256" key="15">
    <source>
        <dbReference type="SAM" id="MobiDB-lite"/>
    </source>
</evidence>
<keyword evidence="12" id="KW-0564">Palmitate</keyword>
<keyword evidence="8" id="KW-0625">Polysaccharide transport</keyword>
<evidence type="ECO:0000256" key="6">
    <source>
        <dbReference type="ARBA" id="ARBA00022692"/>
    </source>
</evidence>
<keyword evidence="9" id="KW-0406">Ion transport</keyword>
<sequence length="396" mass="42014">MPSQNESLRYQLPQWNCDMRPPQTPRMKPPQPTVVMFCVLLFGALGYSGCSSPNHYSTRTLPPQLVAKKAENAQTLDLSKLATQYPSNELIGTGDVVEVTIAAGLGATEAVIFPTRVGEDGTANIPVVGPVELAGMELSDAEGAIASVAVSRGLYRQPHVTVTMKRRRLNRITVLGAVNKPGVVELPRDASDLLAAIVAAGNLSPTAGTHVEIRNPDKVTPSPSRNSDPIARVSGQTETNTPDAMTAGVGAKKTIQIDLVSAVKEGRGTEYRLQDGAVINVERHDYQPLQVIGLVTKPGKFDFPVGKDIHVLDAIALAGGVSSKAANKIYVIRQRPSNSDPAVVTVSMQKAKSNGQENLLLQPGDVVSVEQTAATVMLDTITQVIRFTIGGSAAIF</sequence>
<accession>A0A518GJM3</accession>
<dbReference type="GO" id="GO:0015288">
    <property type="term" value="F:porin activity"/>
    <property type="evidence" value="ECO:0007669"/>
    <property type="project" value="UniProtKB-KW"/>
</dbReference>
<dbReference type="GO" id="GO:0046930">
    <property type="term" value="C:pore complex"/>
    <property type="evidence" value="ECO:0007669"/>
    <property type="project" value="UniProtKB-KW"/>
</dbReference>
<keyword evidence="5" id="KW-0762">Sugar transport</keyword>
<evidence type="ECO:0000256" key="14">
    <source>
        <dbReference type="ARBA" id="ARBA00023288"/>
    </source>
</evidence>
<evidence type="ECO:0000256" key="11">
    <source>
        <dbReference type="ARBA" id="ARBA00023136"/>
    </source>
</evidence>
<dbReference type="EMBL" id="CP036299">
    <property type="protein sequence ID" value="QDV28792.1"/>
    <property type="molecule type" value="Genomic_DNA"/>
</dbReference>
<protein>
    <submittedName>
        <fullName evidence="19">Polysaccharide biosynthesis/export protein</fullName>
    </submittedName>
</protein>
<evidence type="ECO:0000259" key="17">
    <source>
        <dbReference type="Pfam" id="PF10531"/>
    </source>
</evidence>
<feature type="compositionally biased region" description="Polar residues" evidence="15">
    <location>
        <begin position="234"/>
        <end position="243"/>
    </location>
</feature>
<evidence type="ECO:0000256" key="13">
    <source>
        <dbReference type="ARBA" id="ARBA00023237"/>
    </source>
</evidence>
<dbReference type="InterPro" id="IPR003715">
    <property type="entry name" value="Poly_export_N"/>
</dbReference>
<proteinExistence type="inferred from homology"/>
<dbReference type="GO" id="GO:0009279">
    <property type="term" value="C:cell outer membrane"/>
    <property type="evidence" value="ECO:0007669"/>
    <property type="project" value="UniProtKB-SubCell"/>
</dbReference>
<evidence type="ECO:0000256" key="7">
    <source>
        <dbReference type="ARBA" id="ARBA00022729"/>
    </source>
</evidence>
<dbReference type="InterPro" id="IPR054765">
    <property type="entry name" value="SLBB_dom"/>
</dbReference>
<dbReference type="KEGG" id="peh:Spb1_06570"/>
<dbReference type="Pfam" id="PF22461">
    <property type="entry name" value="SLBB_2"/>
    <property type="match status" value="1"/>
</dbReference>
<evidence type="ECO:0000256" key="5">
    <source>
        <dbReference type="ARBA" id="ARBA00022597"/>
    </source>
</evidence>